<evidence type="ECO:0000256" key="2">
    <source>
        <dbReference type="SAM" id="Coils"/>
    </source>
</evidence>
<dbReference type="InterPro" id="IPR015943">
    <property type="entry name" value="WD40/YVTN_repeat-like_dom_sf"/>
</dbReference>
<dbReference type="Pfam" id="PF00400">
    <property type="entry name" value="WD40"/>
    <property type="match status" value="2"/>
</dbReference>
<dbReference type="EMBL" id="JAQQBR010001835">
    <property type="protein sequence ID" value="KAK0161074.1"/>
    <property type="molecule type" value="Genomic_DNA"/>
</dbReference>
<comment type="caution">
    <text evidence="3">The sequence shown here is derived from an EMBL/GenBank/DDBJ whole genome shotgun (WGS) entry which is preliminary data.</text>
</comment>
<keyword evidence="2" id="KW-0175">Coiled coil</keyword>
<dbReference type="InterPro" id="IPR011047">
    <property type="entry name" value="Quinoprotein_ADH-like_sf"/>
</dbReference>
<accession>A0AA39CBC3</accession>
<keyword evidence="1" id="KW-0853">WD repeat</keyword>
<dbReference type="PROSITE" id="PS50082">
    <property type="entry name" value="WD_REPEATS_2"/>
    <property type="match status" value="2"/>
</dbReference>
<dbReference type="InterPro" id="IPR001680">
    <property type="entry name" value="WD40_rpt"/>
</dbReference>
<evidence type="ECO:0008006" key="5">
    <source>
        <dbReference type="Google" id="ProtNLM"/>
    </source>
</evidence>
<dbReference type="PROSITE" id="PS50294">
    <property type="entry name" value="WD_REPEATS_REGION"/>
    <property type="match status" value="1"/>
</dbReference>
<dbReference type="SUPFAM" id="SSF50998">
    <property type="entry name" value="Quinoprotein alcohol dehydrogenase-like"/>
    <property type="match status" value="1"/>
</dbReference>
<feature type="coiled-coil region" evidence="2">
    <location>
        <begin position="680"/>
        <end position="765"/>
    </location>
</feature>
<feature type="coiled-coil region" evidence="2">
    <location>
        <begin position="889"/>
        <end position="986"/>
    </location>
</feature>
<evidence type="ECO:0000313" key="4">
    <source>
        <dbReference type="Proteomes" id="UP001168972"/>
    </source>
</evidence>
<proteinExistence type="predicted"/>
<organism evidence="3 4">
    <name type="scientific">Microctonus hyperodae</name>
    <name type="common">Parasitoid wasp</name>
    <dbReference type="NCBI Taxonomy" id="165561"/>
    <lineage>
        <taxon>Eukaryota</taxon>
        <taxon>Metazoa</taxon>
        <taxon>Ecdysozoa</taxon>
        <taxon>Arthropoda</taxon>
        <taxon>Hexapoda</taxon>
        <taxon>Insecta</taxon>
        <taxon>Pterygota</taxon>
        <taxon>Neoptera</taxon>
        <taxon>Endopterygota</taxon>
        <taxon>Hymenoptera</taxon>
        <taxon>Apocrita</taxon>
        <taxon>Ichneumonoidea</taxon>
        <taxon>Braconidae</taxon>
        <taxon>Euphorinae</taxon>
        <taxon>Microctonus</taxon>
    </lineage>
</organism>
<sequence>MSVAILETKVLFGLKTNVTGNAHFITDNDILYPVGNALAIHNFAQRRQRLLPLPDKNNINIIAISPNRKYVALCEINEKPTISIYDVHSLKRKKTLGIPYEAPGVTGFSCISFSYDNCYIAAVTGEPDQTMLYYLWEKGKVESSIKLINQQNHSAIINLIACNPNDVGIISVAGDYYLKLLTVSETIWRPYGFSKAENLLISSIVWLTTDRLLAGTRDGRILLIENGDLKNIYNISEISMINFKIREDFIIHPTVIPPQSNEKNNAEDNDIRINDIRCLISFPKGFAFGFGLKTLMVFERDGQHKYIKKHIFIVPTQVSCELISDHYKINSISINLSHDNLLVTTGWSQLFYAKILDIDSILEPEPLKVLGYSLHNGPIGGISMCTWKSIFMTYGITDQSVRIWDYENESLIMIKQYNEEIFSISLHPIGLFCLIGFSDKLRFLTILIDDLLPTEEFPIRNCKSAEFSHGGHLFGAVNGNIIQIYRTIGFNNCFLLKGHTSKIEKMIWSQNDMKLITVGSESTIYIWDMSNGSRIGEIILKYVLLKSVALTADGEIIYCIANDNKIREIRDSAIIREFNIDNVKMNLLLMGNSDCLAFISSSNGAIMSFKYPFQEPLECKHFHIHSTNINYMTISFHEQIVVTSDEDGNLCLWRVITTEKSLNLRDISYTNEILISKNDLEDKIRLIEELNLRINELVTEQEYKIRQIEVMHNEKMRQAHQGYCEAIEELKIRIDKLQEDRTNELNNINVEIAKLKATHEKSMQELMMNYDAKLIDEYDKFMAFEKSSYIMKKNNETKLEEINMNNQSELEKIKKNFSDQIHEKNIKFEELEEEMSYQMRLHDEIKTQIEDDVDREINEIRSSYENQLYEERQINLKLRGEAGVLSNRYTASQKTIDDIQRQIVQLKNECKQYQKIIQQFENNVLDLKNEVSERDTTIQEKEKYINNIQRNNQDLEKHKFVLNYKIRELKNQIEPRDNEIKDLKKKIHYIEIELINSHKINGILELQLNETREKMSGIKRELNLEIKKNQNGDIITKKIQAGLADAITVIHDPVALKSIVKHLYQNYGTNNELSRYRRADLEAQCEFARQRDQLERTVESLRKHIHRKASSNRKYDTQNLQLLNENIEKPMTMEDIYLVKDLLIRADKYFKEIKVNNDGEKFNEFKTPFEECQRIIITLHNEIMTLMKKPENITVKD</sequence>
<dbReference type="PANTHER" id="PTHR32215:SF0">
    <property type="entry name" value="CILIA- AND FLAGELLA-ASSOCIATED PROTEIN 57"/>
    <property type="match status" value="1"/>
</dbReference>
<dbReference type="PANTHER" id="PTHR32215">
    <property type="entry name" value="CILIA- AND FLAGELLA-ASSOCIATED PROTEIN 57"/>
    <property type="match status" value="1"/>
</dbReference>
<dbReference type="AlphaFoldDB" id="A0AA39CBC3"/>
<feature type="repeat" description="WD" evidence="1">
    <location>
        <begin position="622"/>
        <end position="663"/>
    </location>
</feature>
<evidence type="ECO:0000313" key="3">
    <source>
        <dbReference type="EMBL" id="KAK0161074.1"/>
    </source>
</evidence>
<name>A0AA39CBC3_MICHY</name>
<feature type="repeat" description="WD" evidence="1">
    <location>
        <begin position="496"/>
        <end position="537"/>
    </location>
</feature>
<dbReference type="Gene3D" id="2.130.10.10">
    <property type="entry name" value="YVTN repeat-like/Quinoprotein amine dehydrogenase"/>
    <property type="match status" value="2"/>
</dbReference>
<dbReference type="Proteomes" id="UP001168972">
    <property type="component" value="Unassembled WGS sequence"/>
</dbReference>
<dbReference type="InterPro" id="IPR052993">
    <property type="entry name" value="CFA-57"/>
</dbReference>
<reference evidence="3" key="1">
    <citation type="journal article" date="2023" name="bioRxiv">
        <title>Scaffold-level genome assemblies of two parasitoid biocontrol wasps reveal the parthenogenesis mechanism and an associated novel virus.</title>
        <authorList>
            <person name="Inwood S."/>
            <person name="Skelly J."/>
            <person name="Guhlin J."/>
            <person name="Harrop T."/>
            <person name="Goldson S."/>
            <person name="Dearden P."/>
        </authorList>
    </citation>
    <scope>NUCLEOTIDE SEQUENCE</scope>
    <source>
        <strain evidence="3">Lincoln</strain>
        <tissue evidence="3">Whole body</tissue>
    </source>
</reference>
<evidence type="ECO:0000256" key="1">
    <source>
        <dbReference type="PROSITE-ProRule" id="PRU00221"/>
    </source>
</evidence>
<gene>
    <name evidence="3" type="ORF">PV327_009591</name>
</gene>
<protein>
    <recommendedName>
        <fullName evidence="5">WD repeat-containing protein 65</fullName>
    </recommendedName>
</protein>
<keyword evidence="4" id="KW-1185">Reference proteome</keyword>
<reference evidence="3" key="2">
    <citation type="submission" date="2023-03" db="EMBL/GenBank/DDBJ databases">
        <authorList>
            <person name="Inwood S.N."/>
            <person name="Skelly J.G."/>
            <person name="Guhlin J."/>
            <person name="Harrop T.W.R."/>
            <person name="Goldson S.G."/>
            <person name="Dearden P.K."/>
        </authorList>
    </citation>
    <scope>NUCLEOTIDE SEQUENCE</scope>
    <source>
        <strain evidence="3">Lincoln</strain>
        <tissue evidence="3">Whole body</tissue>
    </source>
</reference>
<dbReference type="SMART" id="SM00320">
    <property type="entry name" value="WD40"/>
    <property type="match status" value="7"/>
</dbReference>